<dbReference type="EMBL" id="PKMF04000425">
    <property type="protein sequence ID" value="KAK7832450.1"/>
    <property type="molecule type" value="Genomic_DNA"/>
</dbReference>
<keyword evidence="1" id="KW-0812">Transmembrane</keyword>
<evidence type="ECO:0000313" key="2">
    <source>
        <dbReference type="EMBL" id="KAK7832450.1"/>
    </source>
</evidence>
<gene>
    <name evidence="2" type="ORF">CFP56_026541</name>
</gene>
<protein>
    <submittedName>
        <fullName evidence="2">Uncharacterized protein</fullName>
    </submittedName>
</protein>
<organism evidence="2 3">
    <name type="scientific">Quercus suber</name>
    <name type="common">Cork oak</name>
    <dbReference type="NCBI Taxonomy" id="58331"/>
    <lineage>
        <taxon>Eukaryota</taxon>
        <taxon>Viridiplantae</taxon>
        <taxon>Streptophyta</taxon>
        <taxon>Embryophyta</taxon>
        <taxon>Tracheophyta</taxon>
        <taxon>Spermatophyta</taxon>
        <taxon>Magnoliopsida</taxon>
        <taxon>eudicotyledons</taxon>
        <taxon>Gunneridae</taxon>
        <taxon>Pentapetalae</taxon>
        <taxon>rosids</taxon>
        <taxon>fabids</taxon>
        <taxon>Fagales</taxon>
        <taxon>Fagaceae</taxon>
        <taxon>Quercus</taxon>
    </lineage>
</organism>
<accession>A0AAW0K138</accession>
<reference evidence="2 3" key="1">
    <citation type="journal article" date="2018" name="Sci. Data">
        <title>The draft genome sequence of cork oak.</title>
        <authorList>
            <person name="Ramos A.M."/>
            <person name="Usie A."/>
            <person name="Barbosa P."/>
            <person name="Barros P.M."/>
            <person name="Capote T."/>
            <person name="Chaves I."/>
            <person name="Simoes F."/>
            <person name="Abreu I."/>
            <person name="Carrasquinho I."/>
            <person name="Faro C."/>
            <person name="Guimaraes J.B."/>
            <person name="Mendonca D."/>
            <person name="Nobrega F."/>
            <person name="Rodrigues L."/>
            <person name="Saibo N.J.M."/>
            <person name="Varela M.C."/>
            <person name="Egas C."/>
            <person name="Matos J."/>
            <person name="Miguel C.M."/>
            <person name="Oliveira M.M."/>
            <person name="Ricardo C.P."/>
            <person name="Goncalves S."/>
        </authorList>
    </citation>
    <scope>NUCLEOTIDE SEQUENCE [LARGE SCALE GENOMIC DNA]</scope>
    <source>
        <strain evidence="3">cv. HL8</strain>
    </source>
</reference>
<evidence type="ECO:0000313" key="3">
    <source>
        <dbReference type="Proteomes" id="UP000237347"/>
    </source>
</evidence>
<dbReference type="AlphaFoldDB" id="A0AAW0K138"/>
<comment type="caution">
    <text evidence="2">The sequence shown here is derived from an EMBL/GenBank/DDBJ whole genome shotgun (WGS) entry which is preliminary data.</text>
</comment>
<keyword evidence="1" id="KW-1133">Transmembrane helix</keyword>
<keyword evidence="1" id="KW-0472">Membrane</keyword>
<name>A0AAW0K138_QUESU</name>
<evidence type="ECO:0000256" key="1">
    <source>
        <dbReference type="SAM" id="Phobius"/>
    </source>
</evidence>
<proteinExistence type="predicted"/>
<dbReference type="Proteomes" id="UP000237347">
    <property type="component" value="Unassembled WGS sequence"/>
</dbReference>
<keyword evidence="3" id="KW-1185">Reference proteome</keyword>
<sequence length="110" mass="12545">MDELVASSHCQFVFWLFVSTGRVGYVVMILGPIILQSSFAFGADTYGREMMPYRHICVPIQQEVWNCEVRVEPCMKVIIQPALPFHNISTEHYFVVGSHVPRPSSVFKPL</sequence>
<feature type="transmembrane region" description="Helical" evidence="1">
    <location>
        <begin position="12"/>
        <end position="35"/>
    </location>
</feature>